<gene>
    <name evidence="1" type="ORF">O3G_MSEX007793</name>
</gene>
<sequence length="535" mass="61425">MTSNYNKYYFKGDYYNKQSLKFPEAQYDNPIDLFIPLNSKTKYSSKTEATTVLPSDNRDKFTVNEKKILDLPQIIYKSNYEPNKSSCFCKRNRLPCDCKCIHCMISVDSFPGQYTERSNMYDDKKPFRNPFLSDISFKGPDYISEDKTGDNTLNFRIKIDVSMPKMPFGNLLRTFNPGNTVDDDNDYSKAANLPLPFYNFPIPIDTIGYNKIKFSKHDSMPLHKMTIQRKKKSKTNSNGKKHRKKLITFHNIKIEPQFFTTHFEDIYNNRQSTNLTTVTQSTFAPNVTDKLETEKPYENQNLKENHTEDTIYLMVNITSDAGNKTDVHKNENSVEADYFKKVISNFTIDKPMKLRTKRDVPIVLTTEINSTNSVTINDLSVLPISKNNSKSTTERNNITKYDNVLFSDVELLHWPNSNISGYSKNITAIILEKENKKAKLNVSKETLRRNHTHALEQAIFGDVNWNDVDTIAPTFMSFVGKYIKGALTFCSESVCHSMKCAEKKCVHRICSPDERMNNKGHCAGSNSTGKPVNNS</sequence>
<keyword evidence="2" id="KW-1185">Reference proteome</keyword>
<reference evidence="1" key="1">
    <citation type="journal article" date="2016" name="Insect Biochem. Mol. Biol.">
        <title>Multifaceted biological insights from a draft genome sequence of the tobacco hornworm moth, Manduca sexta.</title>
        <authorList>
            <person name="Kanost M.R."/>
            <person name="Arrese E.L."/>
            <person name="Cao X."/>
            <person name="Chen Y.R."/>
            <person name="Chellapilla S."/>
            <person name="Goldsmith M.R."/>
            <person name="Grosse-Wilde E."/>
            <person name="Heckel D.G."/>
            <person name="Herndon N."/>
            <person name="Jiang H."/>
            <person name="Papanicolaou A."/>
            <person name="Qu J."/>
            <person name="Soulages J.L."/>
            <person name="Vogel H."/>
            <person name="Walters J."/>
            <person name="Waterhouse R.M."/>
            <person name="Ahn S.J."/>
            <person name="Almeida F.C."/>
            <person name="An C."/>
            <person name="Aqrawi P."/>
            <person name="Bretschneider A."/>
            <person name="Bryant W.B."/>
            <person name="Bucks S."/>
            <person name="Chao H."/>
            <person name="Chevignon G."/>
            <person name="Christen J.M."/>
            <person name="Clarke D.F."/>
            <person name="Dittmer N.T."/>
            <person name="Ferguson L.C.F."/>
            <person name="Garavelou S."/>
            <person name="Gordon K.H.J."/>
            <person name="Gunaratna R.T."/>
            <person name="Han Y."/>
            <person name="Hauser F."/>
            <person name="He Y."/>
            <person name="Heidel-Fischer H."/>
            <person name="Hirsh A."/>
            <person name="Hu Y."/>
            <person name="Jiang H."/>
            <person name="Kalra D."/>
            <person name="Klinner C."/>
            <person name="Konig C."/>
            <person name="Kovar C."/>
            <person name="Kroll A.R."/>
            <person name="Kuwar S.S."/>
            <person name="Lee S.L."/>
            <person name="Lehman R."/>
            <person name="Li K."/>
            <person name="Li Z."/>
            <person name="Liang H."/>
            <person name="Lovelace S."/>
            <person name="Lu Z."/>
            <person name="Mansfield J.H."/>
            <person name="McCulloch K.J."/>
            <person name="Mathew T."/>
            <person name="Morton B."/>
            <person name="Muzny D.M."/>
            <person name="Neunemann D."/>
            <person name="Ongeri F."/>
            <person name="Pauchet Y."/>
            <person name="Pu L.L."/>
            <person name="Pyrousis I."/>
            <person name="Rao X.J."/>
            <person name="Redding A."/>
            <person name="Roesel C."/>
            <person name="Sanchez-Gracia A."/>
            <person name="Schaack S."/>
            <person name="Shukla A."/>
            <person name="Tetreau G."/>
            <person name="Wang Y."/>
            <person name="Xiong G.H."/>
            <person name="Traut W."/>
            <person name="Walsh T.K."/>
            <person name="Worley K.C."/>
            <person name="Wu D."/>
            <person name="Wu W."/>
            <person name="Wu Y.Q."/>
            <person name="Zhang X."/>
            <person name="Zou Z."/>
            <person name="Zucker H."/>
            <person name="Briscoe A.D."/>
            <person name="Burmester T."/>
            <person name="Clem R.J."/>
            <person name="Feyereisen R."/>
            <person name="Grimmelikhuijzen C.J.P."/>
            <person name="Hamodrakas S.J."/>
            <person name="Hansson B.S."/>
            <person name="Huguet E."/>
            <person name="Jermiin L.S."/>
            <person name="Lan Q."/>
            <person name="Lehman H.K."/>
            <person name="Lorenzen M."/>
            <person name="Merzendorfer H."/>
            <person name="Michalopoulos I."/>
            <person name="Morton D.B."/>
            <person name="Muthukrishnan S."/>
            <person name="Oakeshott J.G."/>
            <person name="Palmer W."/>
            <person name="Park Y."/>
            <person name="Passarelli A.L."/>
            <person name="Rozas J."/>
            <person name="Schwartz L.M."/>
            <person name="Smith W."/>
            <person name="Southgate A."/>
            <person name="Vilcinskas A."/>
            <person name="Vogt R."/>
            <person name="Wang P."/>
            <person name="Werren J."/>
            <person name="Yu X.Q."/>
            <person name="Zhou J.J."/>
            <person name="Brown S.J."/>
            <person name="Scherer S.E."/>
            <person name="Richards S."/>
            <person name="Blissard G.W."/>
        </authorList>
    </citation>
    <scope>NUCLEOTIDE SEQUENCE</scope>
</reference>
<accession>A0A921Z7G4</accession>
<reference evidence="1" key="2">
    <citation type="submission" date="2020-12" db="EMBL/GenBank/DDBJ databases">
        <authorList>
            <person name="Kanost M."/>
        </authorList>
    </citation>
    <scope>NUCLEOTIDE SEQUENCE</scope>
</reference>
<comment type="caution">
    <text evidence="1">The sequence shown here is derived from an EMBL/GenBank/DDBJ whole genome shotgun (WGS) entry which is preliminary data.</text>
</comment>
<name>A0A921Z7G4_MANSE</name>
<dbReference type="EMBL" id="JH668429">
    <property type="protein sequence ID" value="KAG6452802.1"/>
    <property type="molecule type" value="Genomic_DNA"/>
</dbReference>
<dbReference type="Proteomes" id="UP000791440">
    <property type="component" value="Unassembled WGS sequence"/>
</dbReference>
<organism evidence="1 2">
    <name type="scientific">Manduca sexta</name>
    <name type="common">Tobacco hawkmoth</name>
    <name type="synonym">Tobacco hornworm</name>
    <dbReference type="NCBI Taxonomy" id="7130"/>
    <lineage>
        <taxon>Eukaryota</taxon>
        <taxon>Metazoa</taxon>
        <taxon>Ecdysozoa</taxon>
        <taxon>Arthropoda</taxon>
        <taxon>Hexapoda</taxon>
        <taxon>Insecta</taxon>
        <taxon>Pterygota</taxon>
        <taxon>Neoptera</taxon>
        <taxon>Endopterygota</taxon>
        <taxon>Lepidoptera</taxon>
        <taxon>Glossata</taxon>
        <taxon>Ditrysia</taxon>
        <taxon>Bombycoidea</taxon>
        <taxon>Sphingidae</taxon>
        <taxon>Sphinginae</taxon>
        <taxon>Sphingini</taxon>
        <taxon>Manduca</taxon>
    </lineage>
</organism>
<protein>
    <submittedName>
        <fullName evidence="1">Uncharacterized protein</fullName>
    </submittedName>
</protein>
<evidence type="ECO:0000313" key="2">
    <source>
        <dbReference type="Proteomes" id="UP000791440"/>
    </source>
</evidence>
<evidence type="ECO:0000313" key="1">
    <source>
        <dbReference type="EMBL" id="KAG6452802.1"/>
    </source>
</evidence>
<dbReference type="AlphaFoldDB" id="A0A921Z7G4"/>
<proteinExistence type="predicted"/>